<name>A0AAD6NG30_DREDA</name>
<accession>A0AAD6NG30</accession>
<feature type="compositionally biased region" description="Polar residues" evidence="1">
    <location>
        <begin position="67"/>
        <end position="80"/>
    </location>
</feature>
<reference evidence="2" key="1">
    <citation type="submission" date="2023-01" db="EMBL/GenBank/DDBJ databases">
        <title>The chitinases involved in constricting ring structure development in the nematode-trapping fungus Drechslerella dactyloides.</title>
        <authorList>
            <person name="Wang R."/>
            <person name="Zhang L."/>
            <person name="Tang P."/>
            <person name="Li S."/>
            <person name="Liang L."/>
        </authorList>
    </citation>
    <scope>NUCLEOTIDE SEQUENCE</scope>
    <source>
        <strain evidence="2">YMF1.00031</strain>
    </source>
</reference>
<protein>
    <submittedName>
        <fullName evidence="2">Uncharacterized protein</fullName>
    </submittedName>
</protein>
<dbReference type="Proteomes" id="UP001221413">
    <property type="component" value="Unassembled WGS sequence"/>
</dbReference>
<proteinExistence type="predicted"/>
<dbReference type="AlphaFoldDB" id="A0AAD6NG30"/>
<evidence type="ECO:0000313" key="3">
    <source>
        <dbReference type="Proteomes" id="UP001221413"/>
    </source>
</evidence>
<organism evidence="2 3">
    <name type="scientific">Drechslerella dactyloides</name>
    <name type="common">Nematode-trapping fungus</name>
    <name type="synonym">Arthrobotrys dactyloides</name>
    <dbReference type="NCBI Taxonomy" id="74499"/>
    <lineage>
        <taxon>Eukaryota</taxon>
        <taxon>Fungi</taxon>
        <taxon>Dikarya</taxon>
        <taxon>Ascomycota</taxon>
        <taxon>Pezizomycotina</taxon>
        <taxon>Orbiliomycetes</taxon>
        <taxon>Orbiliales</taxon>
        <taxon>Orbiliaceae</taxon>
        <taxon>Drechslerella</taxon>
    </lineage>
</organism>
<gene>
    <name evidence="2" type="ORF">Dda_7155</name>
</gene>
<feature type="compositionally biased region" description="Basic and acidic residues" evidence="1">
    <location>
        <begin position="87"/>
        <end position="96"/>
    </location>
</feature>
<evidence type="ECO:0000313" key="2">
    <source>
        <dbReference type="EMBL" id="KAJ6258236.1"/>
    </source>
</evidence>
<keyword evidence="3" id="KW-1185">Reference proteome</keyword>
<evidence type="ECO:0000256" key="1">
    <source>
        <dbReference type="SAM" id="MobiDB-lite"/>
    </source>
</evidence>
<comment type="caution">
    <text evidence="2">The sequence shown here is derived from an EMBL/GenBank/DDBJ whole genome shotgun (WGS) entry which is preliminary data.</text>
</comment>
<feature type="region of interest" description="Disordered" evidence="1">
    <location>
        <begin position="1"/>
        <end position="96"/>
    </location>
</feature>
<sequence length="96" mass="10408">MASTGSLQDDKTSQRSPSTLVGKSLMTAVESSHAHTRTPRPAPKVPQDPKYNMNRWLASTPKEGPWTSESPQAQDGQNSLLAAVDSMIERDLASED</sequence>
<dbReference type="EMBL" id="JAQGDS010000009">
    <property type="protein sequence ID" value="KAJ6258236.1"/>
    <property type="molecule type" value="Genomic_DNA"/>
</dbReference>